<protein>
    <submittedName>
        <fullName evidence="4">GNAT family N-acetyltransferase</fullName>
    </submittedName>
</protein>
<dbReference type="OrthoDB" id="273614at2"/>
<dbReference type="AlphaFoldDB" id="A0A2T8FC62"/>
<dbReference type="InterPro" id="IPR000182">
    <property type="entry name" value="GNAT_dom"/>
</dbReference>
<sequence length="160" mass="17595">MELRRARPEEAAAVGDLTVAAYAQFTHGAVDPYVARLRDAAARDRDAELWVAVEGPELLGTVTYCPPASPWRELARDHEGEFRMLAVHPAARGRRVGTALAALCEERARGHGASAMVLSSLAEMTAAHRVYDRLGYVRLPHRDWEPLPGVRLIAFGKELT</sequence>
<dbReference type="GO" id="GO:0016747">
    <property type="term" value="F:acyltransferase activity, transferring groups other than amino-acyl groups"/>
    <property type="evidence" value="ECO:0007669"/>
    <property type="project" value="InterPro"/>
</dbReference>
<evidence type="ECO:0000256" key="2">
    <source>
        <dbReference type="ARBA" id="ARBA00023315"/>
    </source>
</evidence>
<proteinExistence type="predicted"/>
<evidence type="ECO:0000313" key="5">
    <source>
        <dbReference type="Proteomes" id="UP000246018"/>
    </source>
</evidence>
<organism evidence="4 5">
    <name type="scientific">Nocardioides gansuensis</name>
    <dbReference type="NCBI Taxonomy" id="2138300"/>
    <lineage>
        <taxon>Bacteria</taxon>
        <taxon>Bacillati</taxon>
        <taxon>Actinomycetota</taxon>
        <taxon>Actinomycetes</taxon>
        <taxon>Propionibacteriales</taxon>
        <taxon>Nocardioidaceae</taxon>
        <taxon>Nocardioides</taxon>
    </lineage>
</organism>
<feature type="domain" description="N-acetyltransferase" evidence="3">
    <location>
        <begin position="1"/>
        <end position="160"/>
    </location>
</feature>
<dbReference type="Proteomes" id="UP000246018">
    <property type="component" value="Unassembled WGS sequence"/>
</dbReference>
<keyword evidence="2" id="KW-0012">Acyltransferase</keyword>
<dbReference type="RefSeq" id="WP_116571778.1">
    <property type="nucleotide sequence ID" value="NZ_QDGZ01000003.1"/>
</dbReference>
<dbReference type="Gene3D" id="3.40.630.30">
    <property type="match status" value="1"/>
</dbReference>
<dbReference type="InterPro" id="IPR016181">
    <property type="entry name" value="Acyl_CoA_acyltransferase"/>
</dbReference>
<dbReference type="Pfam" id="PF00583">
    <property type="entry name" value="Acetyltransf_1"/>
    <property type="match status" value="1"/>
</dbReference>
<keyword evidence="1 4" id="KW-0808">Transferase</keyword>
<evidence type="ECO:0000259" key="3">
    <source>
        <dbReference type="PROSITE" id="PS51186"/>
    </source>
</evidence>
<evidence type="ECO:0000256" key="1">
    <source>
        <dbReference type="ARBA" id="ARBA00022679"/>
    </source>
</evidence>
<dbReference type="PROSITE" id="PS51186">
    <property type="entry name" value="GNAT"/>
    <property type="match status" value="1"/>
</dbReference>
<name>A0A2T8FC62_9ACTN</name>
<gene>
    <name evidence="4" type="ORF">DDE18_08355</name>
</gene>
<dbReference type="PANTHER" id="PTHR43877">
    <property type="entry name" value="AMINOALKYLPHOSPHONATE N-ACETYLTRANSFERASE-RELATED-RELATED"/>
    <property type="match status" value="1"/>
</dbReference>
<comment type="caution">
    <text evidence="4">The sequence shown here is derived from an EMBL/GenBank/DDBJ whole genome shotgun (WGS) entry which is preliminary data.</text>
</comment>
<dbReference type="SUPFAM" id="SSF55729">
    <property type="entry name" value="Acyl-CoA N-acyltransferases (Nat)"/>
    <property type="match status" value="1"/>
</dbReference>
<evidence type="ECO:0000313" key="4">
    <source>
        <dbReference type="EMBL" id="PVG83299.1"/>
    </source>
</evidence>
<dbReference type="CDD" id="cd04301">
    <property type="entry name" value="NAT_SF"/>
    <property type="match status" value="1"/>
</dbReference>
<dbReference type="InterPro" id="IPR050832">
    <property type="entry name" value="Bact_Acetyltransf"/>
</dbReference>
<accession>A0A2T8FC62</accession>
<reference evidence="4 5" key="1">
    <citation type="submission" date="2018-04" db="EMBL/GenBank/DDBJ databases">
        <title>Genome of Nocardioides gansuensis WSJ-1.</title>
        <authorList>
            <person name="Wu S."/>
            <person name="Wang G."/>
        </authorList>
    </citation>
    <scope>NUCLEOTIDE SEQUENCE [LARGE SCALE GENOMIC DNA]</scope>
    <source>
        <strain evidence="4 5">WSJ-1</strain>
    </source>
</reference>
<dbReference type="EMBL" id="QDGZ01000003">
    <property type="protein sequence ID" value="PVG83299.1"/>
    <property type="molecule type" value="Genomic_DNA"/>
</dbReference>
<keyword evidence="5" id="KW-1185">Reference proteome</keyword>